<dbReference type="GO" id="GO:0016020">
    <property type="term" value="C:membrane"/>
    <property type="evidence" value="ECO:0007669"/>
    <property type="project" value="UniProtKB-SubCell"/>
</dbReference>
<dbReference type="EMBL" id="BTSX01000001">
    <property type="protein sequence ID" value="GMS81098.1"/>
    <property type="molecule type" value="Genomic_DNA"/>
</dbReference>
<dbReference type="InterPro" id="IPR019421">
    <property type="entry name" value="7TM_GPCR_serpentine_rcpt_Srd"/>
</dbReference>
<evidence type="ECO:0000256" key="6">
    <source>
        <dbReference type="SAM" id="Phobius"/>
    </source>
</evidence>
<sequence>MSLLSTVIIENMDGAVVYVYVGPCRLIHAELCYAALAIHVELIGESCVLLLISFSFRLWPFSSTLSTGNRTDNRAKLLFICFIATIPAVIAMVTSYKYDRVLDHLLEHPDLKGRLFSVFNMTATHILSKENILPRVSIGYVMFVYLTASPILFVLRRITTYRICPDITSKICLQGASSDKSRHQAILRSLTIQMALPLFFSLAFFLGLVDFMGIYQLKAFQRSKMPISSTFTLISPIIILYYLPPYRKY</sequence>
<feature type="transmembrane region" description="Helical" evidence="6">
    <location>
        <begin position="33"/>
        <end position="56"/>
    </location>
</feature>
<accession>A0AAV5SFY4</accession>
<dbReference type="PANTHER" id="PTHR22945">
    <property type="entry name" value="SERPENTINE RECEPTOR, CLASS D DELTA"/>
    <property type="match status" value="1"/>
</dbReference>
<name>A0AAV5SFY4_9BILA</name>
<dbReference type="Pfam" id="PF10317">
    <property type="entry name" value="7TM_GPCR_Srd"/>
    <property type="match status" value="1"/>
</dbReference>
<dbReference type="AlphaFoldDB" id="A0AAV5SFY4"/>
<feature type="transmembrane region" description="Helical" evidence="6">
    <location>
        <begin position="77"/>
        <end position="96"/>
    </location>
</feature>
<evidence type="ECO:0000256" key="3">
    <source>
        <dbReference type="ARBA" id="ARBA00022692"/>
    </source>
</evidence>
<evidence type="ECO:0000256" key="1">
    <source>
        <dbReference type="ARBA" id="ARBA00004141"/>
    </source>
</evidence>
<dbReference type="Proteomes" id="UP001432027">
    <property type="component" value="Unassembled WGS sequence"/>
</dbReference>
<dbReference type="InterPro" id="IPR050920">
    <property type="entry name" value="Nematode_rcpt-like_delta"/>
</dbReference>
<organism evidence="7 8">
    <name type="scientific">Pristionchus entomophagus</name>
    <dbReference type="NCBI Taxonomy" id="358040"/>
    <lineage>
        <taxon>Eukaryota</taxon>
        <taxon>Metazoa</taxon>
        <taxon>Ecdysozoa</taxon>
        <taxon>Nematoda</taxon>
        <taxon>Chromadorea</taxon>
        <taxon>Rhabditida</taxon>
        <taxon>Rhabditina</taxon>
        <taxon>Diplogasteromorpha</taxon>
        <taxon>Diplogasteroidea</taxon>
        <taxon>Neodiplogasteridae</taxon>
        <taxon>Pristionchus</taxon>
    </lineage>
</organism>
<comment type="caution">
    <text evidence="7">The sequence shown here is derived from an EMBL/GenBank/DDBJ whole genome shotgun (WGS) entry which is preliminary data.</text>
</comment>
<feature type="transmembrane region" description="Helical" evidence="6">
    <location>
        <begin position="137"/>
        <end position="155"/>
    </location>
</feature>
<proteinExistence type="inferred from homology"/>
<comment type="subcellular location">
    <subcellularLocation>
        <location evidence="1">Membrane</location>
        <topology evidence="1">Multi-pass membrane protein</topology>
    </subcellularLocation>
</comment>
<feature type="transmembrane region" description="Helical" evidence="6">
    <location>
        <begin position="227"/>
        <end position="243"/>
    </location>
</feature>
<keyword evidence="8" id="KW-1185">Reference proteome</keyword>
<dbReference type="PANTHER" id="PTHR22945:SF40">
    <property type="entry name" value="SERPENTINE RECEPTOR, CLASS D (DELTA)-RELATED"/>
    <property type="match status" value="1"/>
</dbReference>
<evidence type="ECO:0008006" key="9">
    <source>
        <dbReference type="Google" id="ProtNLM"/>
    </source>
</evidence>
<keyword evidence="5 6" id="KW-0472">Membrane</keyword>
<keyword evidence="3 6" id="KW-0812">Transmembrane</keyword>
<protein>
    <recommendedName>
        <fullName evidence="9">G protein-coupled receptor</fullName>
    </recommendedName>
</protein>
<evidence type="ECO:0000256" key="4">
    <source>
        <dbReference type="ARBA" id="ARBA00022989"/>
    </source>
</evidence>
<evidence type="ECO:0000256" key="2">
    <source>
        <dbReference type="ARBA" id="ARBA00009166"/>
    </source>
</evidence>
<evidence type="ECO:0000313" key="7">
    <source>
        <dbReference type="EMBL" id="GMS81098.1"/>
    </source>
</evidence>
<gene>
    <name evidence="7" type="ORF">PENTCL1PPCAC_3273</name>
</gene>
<evidence type="ECO:0000313" key="8">
    <source>
        <dbReference type="Proteomes" id="UP001432027"/>
    </source>
</evidence>
<feature type="non-terminal residue" evidence="7">
    <location>
        <position position="249"/>
    </location>
</feature>
<feature type="transmembrane region" description="Helical" evidence="6">
    <location>
        <begin position="190"/>
        <end position="215"/>
    </location>
</feature>
<reference evidence="7" key="1">
    <citation type="submission" date="2023-10" db="EMBL/GenBank/DDBJ databases">
        <title>Genome assembly of Pristionchus species.</title>
        <authorList>
            <person name="Yoshida K."/>
            <person name="Sommer R.J."/>
        </authorList>
    </citation>
    <scope>NUCLEOTIDE SEQUENCE</scope>
    <source>
        <strain evidence="7">RS0144</strain>
    </source>
</reference>
<evidence type="ECO:0000256" key="5">
    <source>
        <dbReference type="ARBA" id="ARBA00023136"/>
    </source>
</evidence>
<keyword evidence="4 6" id="KW-1133">Transmembrane helix</keyword>
<comment type="similarity">
    <text evidence="2">Belongs to the nematode receptor-like protein srd family.</text>
</comment>